<dbReference type="InParanoid" id="A0A1Y2BAA8"/>
<keyword evidence="2" id="KW-1185">Reference proteome</keyword>
<proteinExistence type="predicted"/>
<sequence>MAAVRTMMAAAREEAAILSAEAVSTARAGVLENVGMAARMAEKEVGTIGVRQVAEVAVKDVSGESSLLSSRLTQLTSEATASLPLPNPNPNSILSESQTIMTSNIASTRSTIAKTLEKDLGVSIRDALSNSAQTGVEEQMDQVADIARAVNSGEMNLQAAVGAAA</sequence>
<protein>
    <submittedName>
        <fullName evidence="1">Uncharacterized protein</fullName>
    </submittedName>
</protein>
<accession>A0A1Y2BAA8</accession>
<dbReference type="Proteomes" id="UP000193986">
    <property type="component" value="Unassembled WGS sequence"/>
</dbReference>
<name>A0A1Y2BAA8_9TREE</name>
<dbReference type="OrthoDB" id="2562041at2759"/>
<evidence type="ECO:0000313" key="1">
    <source>
        <dbReference type="EMBL" id="ORY31791.1"/>
    </source>
</evidence>
<evidence type="ECO:0000313" key="2">
    <source>
        <dbReference type="Proteomes" id="UP000193986"/>
    </source>
</evidence>
<organism evidence="1 2">
    <name type="scientific">Naematelia encephala</name>
    <dbReference type="NCBI Taxonomy" id="71784"/>
    <lineage>
        <taxon>Eukaryota</taxon>
        <taxon>Fungi</taxon>
        <taxon>Dikarya</taxon>
        <taxon>Basidiomycota</taxon>
        <taxon>Agaricomycotina</taxon>
        <taxon>Tremellomycetes</taxon>
        <taxon>Tremellales</taxon>
        <taxon>Naemateliaceae</taxon>
        <taxon>Naematelia</taxon>
    </lineage>
</organism>
<dbReference type="AlphaFoldDB" id="A0A1Y2BAA8"/>
<dbReference type="EMBL" id="MCFC01000013">
    <property type="protein sequence ID" value="ORY31791.1"/>
    <property type="molecule type" value="Genomic_DNA"/>
</dbReference>
<reference evidence="1 2" key="1">
    <citation type="submission" date="2016-07" db="EMBL/GenBank/DDBJ databases">
        <title>Pervasive Adenine N6-methylation of Active Genes in Fungi.</title>
        <authorList>
            <consortium name="DOE Joint Genome Institute"/>
            <person name="Mondo S.J."/>
            <person name="Dannebaum R.O."/>
            <person name="Kuo R.C."/>
            <person name="Labutti K."/>
            <person name="Haridas S."/>
            <person name="Kuo A."/>
            <person name="Salamov A."/>
            <person name="Ahrendt S.R."/>
            <person name="Lipzen A."/>
            <person name="Sullivan W."/>
            <person name="Andreopoulos W.B."/>
            <person name="Clum A."/>
            <person name="Lindquist E."/>
            <person name="Daum C."/>
            <person name="Ramamoorthy G.K."/>
            <person name="Gryganskyi A."/>
            <person name="Culley D."/>
            <person name="Magnuson J.K."/>
            <person name="James T.Y."/>
            <person name="O'Malley M.A."/>
            <person name="Stajich J.E."/>
            <person name="Spatafora J.W."/>
            <person name="Visel A."/>
            <person name="Grigoriev I.V."/>
        </authorList>
    </citation>
    <scope>NUCLEOTIDE SEQUENCE [LARGE SCALE GENOMIC DNA]</scope>
    <source>
        <strain evidence="1 2">68-887.2</strain>
    </source>
</reference>
<comment type="caution">
    <text evidence="1">The sequence shown here is derived from an EMBL/GenBank/DDBJ whole genome shotgun (WGS) entry which is preliminary data.</text>
</comment>
<gene>
    <name evidence="1" type="ORF">BCR39DRAFT_587311</name>
</gene>